<dbReference type="Gene3D" id="3.40.50.150">
    <property type="entry name" value="Vaccinia Virus protein VP39"/>
    <property type="match status" value="1"/>
</dbReference>
<dbReference type="PANTHER" id="PTHR43591">
    <property type="entry name" value="METHYLTRANSFERASE"/>
    <property type="match status" value="1"/>
</dbReference>
<dbReference type="Pfam" id="PF13489">
    <property type="entry name" value="Methyltransf_23"/>
    <property type="match status" value="1"/>
</dbReference>
<feature type="compositionally biased region" description="Basic and acidic residues" evidence="2">
    <location>
        <begin position="31"/>
        <end position="41"/>
    </location>
</feature>
<comment type="caution">
    <text evidence="3">The sequence shown here is derived from an EMBL/GenBank/DDBJ whole genome shotgun (WGS) entry which is preliminary data.</text>
</comment>
<name>A0AAV9HZF5_9PEZI</name>
<dbReference type="CDD" id="cd02440">
    <property type="entry name" value="AdoMet_MTases"/>
    <property type="match status" value="1"/>
</dbReference>
<reference evidence="3" key="1">
    <citation type="journal article" date="2023" name="Mol. Phylogenet. Evol.">
        <title>Genome-scale phylogeny and comparative genomics of the fungal order Sordariales.</title>
        <authorList>
            <person name="Hensen N."/>
            <person name="Bonometti L."/>
            <person name="Westerberg I."/>
            <person name="Brannstrom I.O."/>
            <person name="Guillou S."/>
            <person name="Cros-Aarteil S."/>
            <person name="Calhoun S."/>
            <person name="Haridas S."/>
            <person name="Kuo A."/>
            <person name="Mondo S."/>
            <person name="Pangilinan J."/>
            <person name="Riley R."/>
            <person name="LaButti K."/>
            <person name="Andreopoulos B."/>
            <person name="Lipzen A."/>
            <person name="Chen C."/>
            <person name="Yan M."/>
            <person name="Daum C."/>
            <person name="Ng V."/>
            <person name="Clum A."/>
            <person name="Steindorff A."/>
            <person name="Ohm R.A."/>
            <person name="Martin F."/>
            <person name="Silar P."/>
            <person name="Natvig D.O."/>
            <person name="Lalanne C."/>
            <person name="Gautier V."/>
            <person name="Ament-Velasquez S.L."/>
            <person name="Kruys A."/>
            <person name="Hutchinson M.I."/>
            <person name="Powell A.J."/>
            <person name="Barry K."/>
            <person name="Miller A.N."/>
            <person name="Grigoriev I.V."/>
            <person name="Debuchy R."/>
            <person name="Gladieux P."/>
            <person name="Hiltunen Thoren M."/>
            <person name="Johannesson H."/>
        </authorList>
    </citation>
    <scope>NUCLEOTIDE SEQUENCE</scope>
    <source>
        <strain evidence="3">PSN324</strain>
    </source>
</reference>
<dbReference type="EMBL" id="MU864943">
    <property type="protein sequence ID" value="KAK4464932.1"/>
    <property type="molecule type" value="Genomic_DNA"/>
</dbReference>
<dbReference type="Proteomes" id="UP001321749">
    <property type="component" value="Unassembled WGS sequence"/>
</dbReference>
<gene>
    <name evidence="3" type="ORF">QBC42DRAFT_28981</name>
</gene>
<feature type="compositionally biased region" description="Low complexity" evidence="2">
    <location>
        <begin position="67"/>
        <end position="78"/>
    </location>
</feature>
<evidence type="ECO:0000313" key="3">
    <source>
        <dbReference type="EMBL" id="KAK4464932.1"/>
    </source>
</evidence>
<organism evidence="3 4">
    <name type="scientific">Cladorrhinum samala</name>
    <dbReference type="NCBI Taxonomy" id="585594"/>
    <lineage>
        <taxon>Eukaryota</taxon>
        <taxon>Fungi</taxon>
        <taxon>Dikarya</taxon>
        <taxon>Ascomycota</taxon>
        <taxon>Pezizomycotina</taxon>
        <taxon>Sordariomycetes</taxon>
        <taxon>Sordariomycetidae</taxon>
        <taxon>Sordariales</taxon>
        <taxon>Podosporaceae</taxon>
        <taxon>Cladorrhinum</taxon>
    </lineage>
</organism>
<evidence type="ECO:0000313" key="4">
    <source>
        <dbReference type="Proteomes" id="UP001321749"/>
    </source>
</evidence>
<proteinExistence type="inferred from homology"/>
<feature type="region of interest" description="Disordered" evidence="2">
    <location>
        <begin position="1"/>
        <end position="91"/>
    </location>
</feature>
<dbReference type="PANTHER" id="PTHR43591:SF31">
    <property type="entry name" value="LAEA-LIKE, PUTATIVE (AFU_ORTHOLOGUE AFUA_8G01930)-RELATED"/>
    <property type="match status" value="1"/>
</dbReference>
<evidence type="ECO:0000256" key="1">
    <source>
        <dbReference type="ARBA" id="ARBA00038158"/>
    </source>
</evidence>
<dbReference type="AlphaFoldDB" id="A0AAV9HZF5"/>
<feature type="compositionally biased region" description="Acidic residues" evidence="2">
    <location>
        <begin position="54"/>
        <end position="63"/>
    </location>
</feature>
<comment type="similarity">
    <text evidence="1">Belongs to the methyltransferase superfamily. LaeA methyltransferase family.</text>
</comment>
<feature type="compositionally biased region" description="Low complexity" evidence="2">
    <location>
        <begin position="15"/>
        <end position="30"/>
    </location>
</feature>
<dbReference type="GO" id="GO:0008168">
    <property type="term" value="F:methyltransferase activity"/>
    <property type="evidence" value="ECO:0007669"/>
    <property type="project" value="UniProtKB-KW"/>
</dbReference>
<keyword evidence="4" id="KW-1185">Reference proteome</keyword>
<evidence type="ECO:0000256" key="2">
    <source>
        <dbReference type="SAM" id="MobiDB-lite"/>
    </source>
</evidence>
<reference evidence="3" key="2">
    <citation type="submission" date="2023-06" db="EMBL/GenBank/DDBJ databases">
        <authorList>
            <consortium name="Lawrence Berkeley National Laboratory"/>
            <person name="Mondo S.J."/>
            <person name="Hensen N."/>
            <person name="Bonometti L."/>
            <person name="Westerberg I."/>
            <person name="Brannstrom I.O."/>
            <person name="Guillou S."/>
            <person name="Cros-Aarteil S."/>
            <person name="Calhoun S."/>
            <person name="Haridas S."/>
            <person name="Kuo A."/>
            <person name="Pangilinan J."/>
            <person name="Riley R."/>
            <person name="Labutti K."/>
            <person name="Andreopoulos B."/>
            <person name="Lipzen A."/>
            <person name="Chen C."/>
            <person name="Yanf M."/>
            <person name="Daum C."/>
            <person name="Ng V."/>
            <person name="Clum A."/>
            <person name="Steindorff A."/>
            <person name="Ohm R."/>
            <person name="Martin F."/>
            <person name="Silar P."/>
            <person name="Natvig D."/>
            <person name="Lalanne C."/>
            <person name="Gautier V."/>
            <person name="Ament-Velasquez S.L."/>
            <person name="Kruys A."/>
            <person name="Hutchinson M.I."/>
            <person name="Powell A.J."/>
            <person name="Barry K."/>
            <person name="Miller A.N."/>
            <person name="Grigoriev I.V."/>
            <person name="Debuchy R."/>
            <person name="Gladieux P."/>
            <person name="Thoren M.H."/>
            <person name="Johannesson H."/>
        </authorList>
    </citation>
    <scope>NUCLEOTIDE SEQUENCE</scope>
    <source>
        <strain evidence="3">PSN324</strain>
    </source>
</reference>
<accession>A0AAV9HZF5</accession>
<keyword evidence="3" id="KW-0489">Methyltransferase</keyword>
<dbReference type="GO" id="GO:0032259">
    <property type="term" value="P:methylation"/>
    <property type="evidence" value="ECO:0007669"/>
    <property type="project" value="UniProtKB-KW"/>
</dbReference>
<dbReference type="SUPFAM" id="SSF53335">
    <property type="entry name" value="S-adenosyl-L-methionine-dependent methyltransferases"/>
    <property type="match status" value="1"/>
</dbReference>
<protein>
    <submittedName>
        <fullName evidence="3">S-adenosyl-L-methionine-dependent methyltransferase</fullName>
    </submittedName>
</protein>
<keyword evidence="3" id="KW-0808">Transferase</keyword>
<sequence length="390" mass="43536">MDSHKVDPITPVNPAATTASASQDTTSSQQREGDYATKPEAHPGTSAEAKVETEADADEDSPVYDEAGIAPSIAASASTDENIEPDTWLSDEGYAESTSTRYLTSIASDIRRGVEENGRLYAAYGKYQSWLPIDDEELDRNDLQHFKFTLLLNNRLYIAPMPASPQKILDIGTGSGIWAIDIADQFPSASVIGVDIAPTQPSLVPPNLTFEIDDVEHEWLWGESKFDFIHARELIMAIRSWPRLFQQAYRALKPGAYIQLSASVPNFQSDDGTLPADSAYIETGQIYFDMSEKVGVSGKEPLRWVEYLQEAGYEDIVQKVYKIPTNPWPKDERLKKIGALELTHYRDGIMNVFARGYTTILGGDEAYFQILMAKARREVEDRNMHSWVPL</sequence>
<dbReference type="InterPro" id="IPR029063">
    <property type="entry name" value="SAM-dependent_MTases_sf"/>
</dbReference>